<dbReference type="AlphaFoldDB" id="A0A3S1J6S6"/>
<dbReference type="NCBIfam" id="NF041518">
    <property type="entry name" value="choice_anch_Q"/>
    <property type="match status" value="1"/>
</dbReference>
<dbReference type="InterPro" id="IPR012334">
    <property type="entry name" value="Pectin_lyas_fold"/>
</dbReference>
<keyword evidence="3" id="KW-1185">Reference proteome</keyword>
<dbReference type="EMBL" id="RSCL01000002">
    <property type="protein sequence ID" value="RUT08858.1"/>
    <property type="molecule type" value="Genomic_DNA"/>
</dbReference>
<dbReference type="Gene3D" id="2.160.20.10">
    <property type="entry name" value="Single-stranded right-handed beta-helix, Pectin lyase-like"/>
    <property type="match status" value="1"/>
</dbReference>
<comment type="caution">
    <text evidence="2">The sequence shown here is derived from an EMBL/GenBank/DDBJ whole genome shotgun (WGS) entry which is preliminary data.</text>
</comment>
<reference evidence="2" key="1">
    <citation type="submission" date="2018-12" db="EMBL/GenBank/DDBJ databases">
        <authorList>
            <person name="Will S."/>
            <person name="Neumann-Schaal M."/>
            <person name="Henke P."/>
        </authorList>
    </citation>
    <scope>NUCLEOTIDE SEQUENCE</scope>
    <source>
        <strain evidence="2">PCC 7102</strain>
    </source>
</reference>
<dbReference type="SMART" id="SM00710">
    <property type="entry name" value="PbH1"/>
    <property type="match status" value="9"/>
</dbReference>
<gene>
    <name evidence="2" type="ORF">DSM106972_009110</name>
</gene>
<feature type="domain" description="Right handed beta helix" evidence="1">
    <location>
        <begin position="114"/>
        <end position="294"/>
    </location>
</feature>
<dbReference type="InterPro" id="IPR039448">
    <property type="entry name" value="Beta_helix"/>
</dbReference>
<dbReference type="InterPro" id="IPR059226">
    <property type="entry name" value="Choice_anch_Q_dom"/>
</dbReference>
<evidence type="ECO:0000313" key="2">
    <source>
        <dbReference type="EMBL" id="RUT08858.1"/>
    </source>
</evidence>
<dbReference type="InterPro" id="IPR006626">
    <property type="entry name" value="PbH1"/>
</dbReference>
<sequence length="476" mass="50621">MTQATRVSVTSPDAMNPLATSASSGMTYYVATNGLDTNSGTLNSPWRSINHATSSDSPIKAGDTIQVESGVYTELITLGKSGNSTLGNITLKASGAVTLRDPDPNQGGFREGVIQSAGKGYWTIDGFRIENTSWAGISLRDANNMIVQNNYTYQTGASGIIVLPDTYYDGGEAEVTNSNIKILNNTIERANWNWKTSNDQGTQESLSVWGVNGFEVANNTVKEGKREGIDIKVGSRNGSVHGNTVTAQALVSGTPQGYNGGPGIYLDGNRATMFNISVYNNTVYANTADAIAIADEVPGQGDVYDIRVYNNVVYGNGKLGVNGGSGITINSNVRDVEILHNTFVNNVQAFNIAGIDNYGGKKASNITIRNNIFANSTYRNGFIGDTDNVTLSNNLFTNGFKELYQTQGTLTNLQSNNNITGDAQFVNLSGNDFHLLASSPAINAGFLGIGAYANKDKDGVTRSQGNDIGAYEYRAG</sequence>
<dbReference type="Proteomes" id="UP000271624">
    <property type="component" value="Unassembled WGS sequence"/>
</dbReference>
<evidence type="ECO:0000259" key="1">
    <source>
        <dbReference type="Pfam" id="PF13229"/>
    </source>
</evidence>
<name>A0A3S1J6S6_9CYAN</name>
<dbReference type="InterPro" id="IPR011050">
    <property type="entry name" value="Pectin_lyase_fold/virulence"/>
</dbReference>
<evidence type="ECO:0000313" key="3">
    <source>
        <dbReference type="Proteomes" id="UP000271624"/>
    </source>
</evidence>
<dbReference type="RefSeq" id="WP_127079315.1">
    <property type="nucleotide sequence ID" value="NZ_RSCL01000002.1"/>
</dbReference>
<proteinExistence type="predicted"/>
<accession>A0A3S1J6S6</accession>
<dbReference type="SUPFAM" id="SSF51126">
    <property type="entry name" value="Pectin lyase-like"/>
    <property type="match status" value="2"/>
</dbReference>
<dbReference type="OrthoDB" id="3565729at2"/>
<organism evidence="2 3">
    <name type="scientific">Dulcicalothrix desertica PCC 7102</name>
    <dbReference type="NCBI Taxonomy" id="232991"/>
    <lineage>
        <taxon>Bacteria</taxon>
        <taxon>Bacillati</taxon>
        <taxon>Cyanobacteriota</taxon>
        <taxon>Cyanophyceae</taxon>
        <taxon>Nostocales</taxon>
        <taxon>Calotrichaceae</taxon>
        <taxon>Dulcicalothrix</taxon>
    </lineage>
</organism>
<protein>
    <recommendedName>
        <fullName evidence="1">Right handed beta helix domain-containing protein</fullName>
    </recommendedName>
</protein>
<reference evidence="2" key="2">
    <citation type="journal article" date="2019" name="Genome Biol. Evol.">
        <title>Day and night: Metabolic profiles and evolutionary relationships of six axenic non-marine cyanobacteria.</title>
        <authorList>
            <person name="Will S.E."/>
            <person name="Henke P."/>
            <person name="Boedeker C."/>
            <person name="Huang S."/>
            <person name="Brinkmann H."/>
            <person name="Rohde M."/>
            <person name="Jarek M."/>
            <person name="Friedl T."/>
            <person name="Seufert S."/>
            <person name="Schumacher M."/>
            <person name="Overmann J."/>
            <person name="Neumann-Schaal M."/>
            <person name="Petersen J."/>
        </authorList>
    </citation>
    <scope>NUCLEOTIDE SEQUENCE [LARGE SCALE GENOMIC DNA]</scope>
    <source>
        <strain evidence="2">PCC 7102</strain>
    </source>
</reference>
<dbReference type="Pfam" id="PF13229">
    <property type="entry name" value="Beta_helix"/>
    <property type="match status" value="1"/>
</dbReference>